<comment type="subcellular location">
    <subcellularLocation>
        <location evidence="1">Cell membrane</location>
        <topology evidence="1">Multi-pass membrane protein</topology>
    </subcellularLocation>
</comment>
<accession>A0A8S3XHY3</accession>
<evidence type="ECO:0000256" key="7">
    <source>
        <dbReference type="ARBA" id="ARBA00023136"/>
    </source>
</evidence>
<dbReference type="PROSITE" id="PS50850">
    <property type="entry name" value="MFS"/>
    <property type="match status" value="1"/>
</dbReference>
<keyword evidence="5 8" id="KW-0812">Transmembrane</keyword>
<feature type="transmembrane region" description="Helical" evidence="8">
    <location>
        <begin position="191"/>
        <end position="212"/>
    </location>
</feature>
<evidence type="ECO:0000256" key="6">
    <source>
        <dbReference type="ARBA" id="ARBA00022989"/>
    </source>
</evidence>
<reference evidence="10" key="1">
    <citation type="submission" date="2021-04" db="EMBL/GenBank/DDBJ databases">
        <authorList>
            <person name="Tunstrom K."/>
        </authorList>
    </citation>
    <scope>NUCLEOTIDE SEQUENCE</scope>
</reference>
<evidence type="ECO:0000259" key="9">
    <source>
        <dbReference type="PROSITE" id="PS50850"/>
    </source>
</evidence>
<dbReference type="Proteomes" id="UP000691718">
    <property type="component" value="Unassembled WGS sequence"/>
</dbReference>
<dbReference type="AlphaFoldDB" id="A0A8S3XHY3"/>
<dbReference type="InterPro" id="IPR050549">
    <property type="entry name" value="MFS_Trehalose_Transporter"/>
</dbReference>
<evidence type="ECO:0000256" key="2">
    <source>
        <dbReference type="ARBA" id="ARBA00022448"/>
    </source>
</evidence>
<dbReference type="EMBL" id="CAJQZP010001141">
    <property type="protein sequence ID" value="CAG5021092.1"/>
    <property type="molecule type" value="Genomic_DNA"/>
</dbReference>
<dbReference type="PANTHER" id="PTHR48021:SF47">
    <property type="entry name" value="GH17672P"/>
    <property type="match status" value="1"/>
</dbReference>
<dbReference type="InterPro" id="IPR020846">
    <property type="entry name" value="MFS_dom"/>
</dbReference>
<feature type="transmembrane region" description="Helical" evidence="8">
    <location>
        <begin position="167"/>
        <end position="185"/>
    </location>
</feature>
<sequence length="358" mass="38358">MADRNYAYDPVGTGASVNQQSYRMEAGQLWRQYVIAGVANIAIASIGYCMGWTSPINIKMQDKNLTDSPLPAPLTTDESAWVGSLLPVGAIFGPFIGGLAASKIGRKWGLLSSAIPLLVGWILVTAATNVGFLYGGRIFWGISVGMLFTISPMYCAEIASDDVRGALGSFLQAFITLGFLLVYGIGPFTSYSIVAYVGVAFVAVFAICFYFMPESPMYHLINNERELAAECLMCIRGRSRAGVEYELNQMAADISASMKKTATPQLADVFRGSNFKAFYISCALVFFQQFSGITAVLFYLNTIFSVTGSDIDPSIATIIIGGVQVVASMITPLVADRLGRRILLLVSTCGTAIGLASA</sequence>
<dbReference type="FunFam" id="1.20.1250.20:FF:000218">
    <property type="entry name" value="facilitated trehalose transporter Tret1"/>
    <property type="match status" value="1"/>
</dbReference>
<dbReference type="PROSITE" id="PS00217">
    <property type="entry name" value="SUGAR_TRANSPORT_2"/>
    <property type="match status" value="1"/>
</dbReference>
<keyword evidence="2" id="KW-0813">Transport</keyword>
<organism evidence="10 11">
    <name type="scientific">Parnassius apollo</name>
    <name type="common">Apollo butterfly</name>
    <name type="synonym">Papilio apollo</name>
    <dbReference type="NCBI Taxonomy" id="110799"/>
    <lineage>
        <taxon>Eukaryota</taxon>
        <taxon>Metazoa</taxon>
        <taxon>Ecdysozoa</taxon>
        <taxon>Arthropoda</taxon>
        <taxon>Hexapoda</taxon>
        <taxon>Insecta</taxon>
        <taxon>Pterygota</taxon>
        <taxon>Neoptera</taxon>
        <taxon>Endopterygota</taxon>
        <taxon>Lepidoptera</taxon>
        <taxon>Glossata</taxon>
        <taxon>Ditrysia</taxon>
        <taxon>Papilionoidea</taxon>
        <taxon>Papilionidae</taxon>
        <taxon>Parnassiinae</taxon>
        <taxon>Parnassini</taxon>
        <taxon>Parnassius</taxon>
        <taxon>Parnassius</taxon>
    </lineage>
</organism>
<dbReference type="InterPro" id="IPR005829">
    <property type="entry name" value="Sugar_transporter_CS"/>
</dbReference>
<evidence type="ECO:0000256" key="5">
    <source>
        <dbReference type="ARBA" id="ARBA00022692"/>
    </source>
</evidence>
<keyword evidence="7 8" id="KW-0472">Membrane</keyword>
<protein>
    <submittedName>
        <fullName evidence="10">(apollo) hypothetical protein</fullName>
    </submittedName>
</protein>
<evidence type="ECO:0000256" key="8">
    <source>
        <dbReference type="SAM" id="Phobius"/>
    </source>
</evidence>
<name>A0A8S3XHY3_PARAO</name>
<keyword evidence="3" id="KW-1003">Cell membrane</keyword>
<feature type="transmembrane region" description="Helical" evidence="8">
    <location>
        <begin position="138"/>
        <end position="155"/>
    </location>
</feature>
<feature type="transmembrane region" description="Helical" evidence="8">
    <location>
        <begin position="277"/>
        <end position="300"/>
    </location>
</feature>
<gene>
    <name evidence="10" type="ORF">PAPOLLO_LOCUS17488</name>
</gene>
<evidence type="ECO:0000256" key="3">
    <source>
        <dbReference type="ARBA" id="ARBA00022475"/>
    </source>
</evidence>
<evidence type="ECO:0000256" key="1">
    <source>
        <dbReference type="ARBA" id="ARBA00004651"/>
    </source>
</evidence>
<dbReference type="OrthoDB" id="4142200at2759"/>
<evidence type="ECO:0000313" key="10">
    <source>
        <dbReference type="EMBL" id="CAG5021092.1"/>
    </source>
</evidence>
<dbReference type="InterPro" id="IPR005828">
    <property type="entry name" value="MFS_sugar_transport-like"/>
</dbReference>
<proteinExistence type="predicted"/>
<feature type="transmembrane region" description="Helical" evidence="8">
    <location>
        <begin position="108"/>
        <end position="132"/>
    </location>
</feature>
<feature type="transmembrane region" description="Helical" evidence="8">
    <location>
        <begin position="315"/>
        <end position="335"/>
    </location>
</feature>
<keyword evidence="11" id="KW-1185">Reference proteome</keyword>
<keyword evidence="4" id="KW-0762">Sugar transport</keyword>
<evidence type="ECO:0000313" key="11">
    <source>
        <dbReference type="Proteomes" id="UP000691718"/>
    </source>
</evidence>
<evidence type="ECO:0000256" key="4">
    <source>
        <dbReference type="ARBA" id="ARBA00022597"/>
    </source>
</evidence>
<dbReference type="Pfam" id="PF00083">
    <property type="entry name" value="Sugar_tr"/>
    <property type="match status" value="1"/>
</dbReference>
<dbReference type="PANTHER" id="PTHR48021">
    <property type="match status" value="1"/>
</dbReference>
<feature type="domain" description="Major facilitator superfamily (MFS) profile" evidence="9">
    <location>
        <begin position="1"/>
        <end position="358"/>
    </location>
</feature>
<keyword evidence="6 8" id="KW-1133">Transmembrane helix</keyword>
<feature type="transmembrane region" description="Helical" evidence="8">
    <location>
        <begin position="80"/>
        <end position="101"/>
    </location>
</feature>
<dbReference type="GO" id="GO:0005886">
    <property type="term" value="C:plasma membrane"/>
    <property type="evidence" value="ECO:0007669"/>
    <property type="project" value="UniProtKB-SubCell"/>
</dbReference>
<comment type="caution">
    <text evidence="10">The sequence shown here is derived from an EMBL/GenBank/DDBJ whole genome shotgun (WGS) entry which is preliminary data.</text>
</comment>
<feature type="transmembrane region" description="Helical" evidence="8">
    <location>
        <begin position="33"/>
        <end position="53"/>
    </location>
</feature>
<dbReference type="GO" id="GO:0022857">
    <property type="term" value="F:transmembrane transporter activity"/>
    <property type="evidence" value="ECO:0007669"/>
    <property type="project" value="InterPro"/>
</dbReference>